<dbReference type="EMBL" id="JAUKWQ010000001">
    <property type="protein sequence ID" value="MDO1581143.1"/>
    <property type="molecule type" value="Genomic_DNA"/>
</dbReference>
<keyword evidence="5" id="KW-1185">Reference proteome</keyword>
<dbReference type="NCBIfam" id="NF008439">
    <property type="entry name" value="PRK11282.1"/>
    <property type="match status" value="1"/>
</dbReference>
<dbReference type="EC" id="1.1.99.14" evidence="4"/>
<dbReference type="PANTHER" id="PTHR11748">
    <property type="entry name" value="D-LACTATE DEHYDROGENASE"/>
    <property type="match status" value="1"/>
</dbReference>
<reference evidence="4" key="2">
    <citation type="submission" date="2023-07" db="EMBL/GenBank/DDBJ databases">
        <authorList>
            <person name="Sun H."/>
        </authorList>
    </citation>
    <scope>NUCLEOTIDE SEQUENCE</scope>
    <source>
        <strain evidence="4">05753</strain>
    </source>
</reference>
<reference evidence="4" key="1">
    <citation type="journal article" date="2015" name="Int. J. Syst. Evol. Microbiol.">
        <title>Rhizobium oryzicola sp. nov., potential plant-growth-promoting endophytic bacteria isolated from rice roots.</title>
        <authorList>
            <person name="Zhang X.X."/>
            <person name="Gao J.S."/>
            <person name="Cao Y.H."/>
            <person name="Sheirdil R.A."/>
            <person name="Wang X.C."/>
            <person name="Zhang L."/>
        </authorList>
    </citation>
    <scope>NUCLEOTIDE SEQUENCE</scope>
    <source>
        <strain evidence="4">05753</strain>
    </source>
</reference>
<dbReference type="InterPro" id="IPR016166">
    <property type="entry name" value="FAD-bd_PCMH"/>
</dbReference>
<dbReference type="PANTHER" id="PTHR11748:SF103">
    <property type="entry name" value="GLYCOLATE OXIDASE SUBUNIT GLCE"/>
    <property type="match status" value="1"/>
</dbReference>
<protein>
    <submittedName>
        <fullName evidence="4">Glycolate oxidase subunit GlcE</fullName>
        <ecNumber evidence="4">1.1.99.14</ecNumber>
    </submittedName>
</protein>
<dbReference type="RefSeq" id="WP_302075270.1">
    <property type="nucleotide sequence ID" value="NZ_JAUKWQ010000001.1"/>
</dbReference>
<evidence type="ECO:0000259" key="3">
    <source>
        <dbReference type="PROSITE" id="PS51387"/>
    </source>
</evidence>
<dbReference type="InterPro" id="IPR036318">
    <property type="entry name" value="FAD-bd_PCMH-like_sf"/>
</dbReference>
<name>A0ABT8SRV0_9HYPH</name>
<dbReference type="Proteomes" id="UP001169006">
    <property type="component" value="Unassembled WGS sequence"/>
</dbReference>
<dbReference type="GO" id="GO:0019154">
    <property type="term" value="F:glycolate dehydrogenase activity"/>
    <property type="evidence" value="ECO:0007669"/>
    <property type="project" value="UniProtKB-EC"/>
</dbReference>
<accession>A0ABT8SRV0</accession>
<dbReference type="PROSITE" id="PS51387">
    <property type="entry name" value="FAD_PCMH"/>
    <property type="match status" value="1"/>
</dbReference>
<evidence type="ECO:0000256" key="2">
    <source>
        <dbReference type="ARBA" id="ARBA00022827"/>
    </source>
</evidence>
<dbReference type="InterPro" id="IPR006094">
    <property type="entry name" value="Oxid_FAD_bind_N"/>
</dbReference>
<keyword evidence="4" id="KW-0560">Oxidoreductase</keyword>
<dbReference type="Gene3D" id="3.30.465.10">
    <property type="match status" value="1"/>
</dbReference>
<feature type="domain" description="FAD-binding PCMH-type" evidence="3">
    <location>
        <begin position="1"/>
        <end position="182"/>
    </location>
</feature>
<evidence type="ECO:0000256" key="1">
    <source>
        <dbReference type="ARBA" id="ARBA00022630"/>
    </source>
</evidence>
<proteinExistence type="predicted"/>
<sequence length="402" mass="42318">MNALLVPAHEDEAAEMVRAAAGSGRSIAIAGGNTRSGFGKATVPACSLRTAGLSGIVAYNPAEMVITARAGTHLLEIEEALVENGQMMAFEPIDHRAIMGTLGEPTIGGAFATNASGPRRFTAGAARDSLLGVRFINGRGETVRAGGRVMKNVTGLDLVKLMAGSHGTLGLMTEVTFRVLPRPQTEATMILVGLDDAEAVRAMAAAMAMPVEVSGAAHLPESVRSKFIGSGMADGAATVLRLEGLAASVAVRMAKLEAVFDRIAPTERLDADVSAVLWREIRDVHPFADCTEKPVWRVSVAPSAGYQIVADLRQHAAIDAYYDWQGGLIWMRMEAEPEGEMIRHFVHAHGGGHATLVRASTAMRAETAAFEPQPSAIAALSARIKHQIDPAGIFAPGRMAGQ</sequence>
<evidence type="ECO:0000313" key="5">
    <source>
        <dbReference type="Proteomes" id="UP001169006"/>
    </source>
</evidence>
<dbReference type="Pfam" id="PF01565">
    <property type="entry name" value="FAD_binding_4"/>
    <property type="match status" value="1"/>
</dbReference>
<dbReference type="InterPro" id="IPR016164">
    <property type="entry name" value="FAD-linked_Oxase-like_C"/>
</dbReference>
<organism evidence="4 5">
    <name type="scientific">Rhizobium oryzicola</name>
    <dbReference type="NCBI Taxonomy" id="1232668"/>
    <lineage>
        <taxon>Bacteria</taxon>
        <taxon>Pseudomonadati</taxon>
        <taxon>Pseudomonadota</taxon>
        <taxon>Alphaproteobacteria</taxon>
        <taxon>Hyphomicrobiales</taxon>
        <taxon>Rhizobiaceae</taxon>
        <taxon>Rhizobium/Agrobacterium group</taxon>
        <taxon>Rhizobium</taxon>
    </lineage>
</organism>
<gene>
    <name evidence="4" type="primary">glcE</name>
    <name evidence="4" type="ORF">Q2T52_03460</name>
</gene>
<dbReference type="SUPFAM" id="SSF55103">
    <property type="entry name" value="FAD-linked oxidases, C-terminal domain"/>
    <property type="match status" value="1"/>
</dbReference>
<comment type="caution">
    <text evidence="4">The sequence shown here is derived from an EMBL/GenBank/DDBJ whole genome shotgun (WGS) entry which is preliminary data.</text>
</comment>
<dbReference type="SUPFAM" id="SSF56176">
    <property type="entry name" value="FAD-binding/transporter-associated domain-like"/>
    <property type="match status" value="1"/>
</dbReference>
<dbReference type="InterPro" id="IPR016169">
    <property type="entry name" value="FAD-bd_PCMH_sub2"/>
</dbReference>
<keyword evidence="2" id="KW-0274">FAD</keyword>
<evidence type="ECO:0000313" key="4">
    <source>
        <dbReference type="EMBL" id="MDO1581143.1"/>
    </source>
</evidence>
<keyword evidence="1" id="KW-0285">Flavoprotein</keyword>